<protein>
    <submittedName>
        <fullName evidence="6">TetR/AcrR family transcriptional regulator</fullName>
    </submittedName>
</protein>
<evidence type="ECO:0000256" key="1">
    <source>
        <dbReference type="ARBA" id="ARBA00023015"/>
    </source>
</evidence>
<dbReference type="Gene3D" id="1.10.357.10">
    <property type="entry name" value="Tetracycline Repressor, domain 2"/>
    <property type="match status" value="1"/>
</dbReference>
<dbReference type="PROSITE" id="PS50977">
    <property type="entry name" value="HTH_TETR_2"/>
    <property type="match status" value="1"/>
</dbReference>
<dbReference type="InterPro" id="IPR050109">
    <property type="entry name" value="HTH-type_TetR-like_transc_reg"/>
</dbReference>
<evidence type="ECO:0000256" key="2">
    <source>
        <dbReference type="ARBA" id="ARBA00023125"/>
    </source>
</evidence>
<name>A0A2M8IVK6_9RHOB</name>
<feature type="domain" description="HTH tetR-type" evidence="5">
    <location>
        <begin position="18"/>
        <end position="78"/>
    </location>
</feature>
<dbReference type="PANTHER" id="PTHR30055:SF234">
    <property type="entry name" value="HTH-TYPE TRANSCRIPTIONAL REGULATOR BETI"/>
    <property type="match status" value="1"/>
</dbReference>
<proteinExistence type="predicted"/>
<dbReference type="PANTHER" id="PTHR30055">
    <property type="entry name" value="HTH-TYPE TRANSCRIPTIONAL REGULATOR RUTR"/>
    <property type="match status" value="1"/>
</dbReference>
<keyword evidence="3" id="KW-0804">Transcription</keyword>
<accession>A0A2M8IVK6</accession>
<dbReference type="OrthoDB" id="8535430at2"/>
<keyword evidence="2 4" id="KW-0238">DNA-binding</keyword>
<dbReference type="InterPro" id="IPR001647">
    <property type="entry name" value="HTH_TetR"/>
</dbReference>
<dbReference type="InterPro" id="IPR009057">
    <property type="entry name" value="Homeodomain-like_sf"/>
</dbReference>
<comment type="caution">
    <text evidence="6">The sequence shown here is derived from an EMBL/GenBank/DDBJ whole genome shotgun (WGS) entry which is preliminary data.</text>
</comment>
<reference evidence="6 7" key="1">
    <citation type="journal article" date="2018" name="Int. J. Syst. Evol. Microbiol.">
        <title>Pseudooceanicola lipolyticus sp. nov., a marine alphaproteobacterium, reclassification of Oceanicola flagellatus as Pseudooceanicola flagellatus comb. nov. and emended description of the genus Pseudooceanicola.</title>
        <authorList>
            <person name="Huang M.-M."/>
            <person name="Guo L.-L."/>
            <person name="Wu Y.-H."/>
            <person name="Lai Q.-L."/>
            <person name="Shao Z.-Z."/>
            <person name="Wang C.-S."/>
            <person name="Wu M."/>
            <person name="Xu X.-W."/>
        </authorList>
    </citation>
    <scope>NUCLEOTIDE SEQUENCE [LARGE SCALE GENOMIC DNA]</scope>
    <source>
        <strain evidence="6 7">157</strain>
    </source>
</reference>
<evidence type="ECO:0000259" key="5">
    <source>
        <dbReference type="PROSITE" id="PS50977"/>
    </source>
</evidence>
<evidence type="ECO:0000313" key="6">
    <source>
        <dbReference type="EMBL" id="PJE34565.1"/>
    </source>
</evidence>
<dbReference type="Proteomes" id="UP000231553">
    <property type="component" value="Unassembled WGS sequence"/>
</dbReference>
<organism evidence="6 7">
    <name type="scientific">Pseudooceanicola lipolyticus</name>
    <dbReference type="NCBI Taxonomy" id="2029104"/>
    <lineage>
        <taxon>Bacteria</taxon>
        <taxon>Pseudomonadati</taxon>
        <taxon>Pseudomonadota</taxon>
        <taxon>Alphaproteobacteria</taxon>
        <taxon>Rhodobacterales</taxon>
        <taxon>Paracoccaceae</taxon>
        <taxon>Pseudooceanicola</taxon>
    </lineage>
</organism>
<dbReference type="GO" id="GO:0003700">
    <property type="term" value="F:DNA-binding transcription factor activity"/>
    <property type="evidence" value="ECO:0007669"/>
    <property type="project" value="TreeGrafter"/>
</dbReference>
<dbReference type="AlphaFoldDB" id="A0A2M8IVK6"/>
<gene>
    <name evidence="6" type="ORF">CVM52_21640</name>
</gene>
<dbReference type="SUPFAM" id="SSF46689">
    <property type="entry name" value="Homeodomain-like"/>
    <property type="match status" value="1"/>
</dbReference>
<dbReference type="GO" id="GO:0000976">
    <property type="term" value="F:transcription cis-regulatory region binding"/>
    <property type="evidence" value="ECO:0007669"/>
    <property type="project" value="TreeGrafter"/>
</dbReference>
<feature type="DNA-binding region" description="H-T-H motif" evidence="4">
    <location>
        <begin position="41"/>
        <end position="60"/>
    </location>
</feature>
<sequence>MSDEKRAYVKRKRAEDEAQTRARIAQATVDLHGSVGPAFTTISAVAERAGVRRATVYRHFPDEAALFTACSSRWLSQNPLPETDQVIAIADGEARLRAALDLVYGYYRPNARMLFNVMRDAEASPALRETLHGFAGWLGQLKEIVKNGFCVQRNAEPGLCGAALGHALSFAAWRALTQEQGLSDVAARDLMCGMVRATIAHR</sequence>
<keyword evidence="7" id="KW-1185">Reference proteome</keyword>
<dbReference type="EMBL" id="PGTB01000165">
    <property type="protein sequence ID" value="PJE34565.1"/>
    <property type="molecule type" value="Genomic_DNA"/>
</dbReference>
<evidence type="ECO:0000256" key="3">
    <source>
        <dbReference type="ARBA" id="ARBA00023163"/>
    </source>
</evidence>
<evidence type="ECO:0000256" key="4">
    <source>
        <dbReference type="PROSITE-ProRule" id="PRU00335"/>
    </source>
</evidence>
<evidence type="ECO:0000313" key="7">
    <source>
        <dbReference type="Proteomes" id="UP000231553"/>
    </source>
</evidence>
<dbReference type="Pfam" id="PF00440">
    <property type="entry name" value="TetR_N"/>
    <property type="match status" value="1"/>
</dbReference>
<keyword evidence="1" id="KW-0805">Transcription regulation</keyword>